<evidence type="ECO:0000256" key="1">
    <source>
        <dbReference type="ARBA" id="ARBA00012513"/>
    </source>
</evidence>
<dbReference type="PANTHER" id="PTHR44167">
    <property type="entry name" value="OVARIAN-SPECIFIC SERINE/THREONINE-PROTEIN KINASE LOK-RELATED"/>
    <property type="match status" value="1"/>
</dbReference>
<dbReference type="PROSITE" id="PS00108">
    <property type="entry name" value="PROTEIN_KINASE_ST"/>
    <property type="match status" value="1"/>
</dbReference>
<dbReference type="SMART" id="SM00220">
    <property type="entry name" value="S_TKc"/>
    <property type="match status" value="1"/>
</dbReference>
<dbReference type="PANTHER" id="PTHR44167:SF23">
    <property type="entry name" value="CDC7 KINASE, ISOFORM A-RELATED"/>
    <property type="match status" value="1"/>
</dbReference>
<comment type="caution">
    <text evidence="10">The sequence shown here is derived from an EMBL/GenBank/DDBJ whole genome shotgun (WGS) entry which is preliminary data.</text>
</comment>
<dbReference type="GO" id="GO:0004674">
    <property type="term" value="F:protein serine/threonine kinase activity"/>
    <property type="evidence" value="ECO:0007669"/>
    <property type="project" value="UniProtKB-KW"/>
</dbReference>
<protein>
    <recommendedName>
        <fullName evidence="1">non-specific serine/threonine protein kinase</fullName>
        <ecNumber evidence="1">2.7.11.1</ecNumber>
    </recommendedName>
</protein>
<keyword evidence="4 7" id="KW-0547">Nucleotide-binding</keyword>
<evidence type="ECO:0000256" key="7">
    <source>
        <dbReference type="PROSITE-ProRule" id="PRU10141"/>
    </source>
</evidence>
<feature type="binding site" evidence="7">
    <location>
        <position position="36"/>
    </location>
    <ligand>
        <name>ATP</name>
        <dbReference type="ChEBI" id="CHEBI:30616"/>
    </ligand>
</feature>
<comment type="similarity">
    <text evidence="8">Belongs to the protein kinase superfamily.</text>
</comment>
<dbReference type="PROSITE" id="PS00107">
    <property type="entry name" value="PROTEIN_KINASE_ATP"/>
    <property type="match status" value="1"/>
</dbReference>
<feature type="domain" description="Protein kinase" evidence="9">
    <location>
        <begin position="2"/>
        <end position="361"/>
    </location>
</feature>
<name>A0ABD0YRN1_9HEMI</name>
<dbReference type="EC" id="2.7.11.1" evidence="1"/>
<dbReference type="SUPFAM" id="SSF56112">
    <property type="entry name" value="Protein kinase-like (PK-like)"/>
    <property type="match status" value="1"/>
</dbReference>
<dbReference type="InterPro" id="IPR000719">
    <property type="entry name" value="Prot_kinase_dom"/>
</dbReference>
<dbReference type="Gene3D" id="1.10.510.10">
    <property type="entry name" value="Transferase(Phosphotransferase) domain 1"/>
    <property type="match status" value="1"/>
</dbReference>
<keyword evidence="5" id="KW-0418">Kinase</keyword>
<reference evidence="10 11" key="1">
    <citation type="submission" date="2024-07" db="EMBL/GenBank/DDBJ databases">
        <title>Chromosome-level genome assembly of the water stick insect Ranatra chinensis (Heteroptera: Nepidae).</title>
        <authorList>
            <person name="Liu X."/>
        </authorList>
    </citation>
    <scope>NUCLEOTIDE SEQUENCE [LARGE SCALE GENOMIC DNA]</scope>
    <source>
        <strain evidence="10">Cailab_2021Rc</strain>
        <tissue evidence="10">Muscle</tissue>
    </source>
</reference>
<dbReference type="PROSITE" id="PS50011">
    <property type="entry name" value="PROTEIN_KINASE_DOM"/>
    <property type="match status" value="1"/>
</dbReference>
<evidence type="ECO:0000256" key="4">
    <source>
        <dbReference type="ARBA" id="ARBA00022741"/>
    </source>
</evidence>
<organism evidence="10 11">
    <name type="scientific">Ranatra chinensis</name>
    <dbReference type="NCBI Taxonomy" id="642074"/>
    <lineage>
        <taxon>Eukaryota</taxon>
        <taxon>Metazoa</taxon>
        <taxon>Ecdysozoa</taxon>
        <taxon>Arthropoda</taxon>
        <taxon>Hexapoda</taxon>
        <taxon>Insecta</taxon>
        <taxon>Pterygota</taxon>
        <taxon>Neoptera</taxon>
        <taxon>Paraneoptera</taxon>
        <taxon>Hemiptera</taxon>
        <taxon>Heteroptera</taxon>
        <taxon>Panheteroptera</taxon>
        <taxon>Nepomorpha</taxon>
        <taxon>Nepidae</taxon>
        <taxon>Ranatrinae</taxon>
        <taxon>Ranatra</taxon>
    </lineage>
</organism>
<dbReference type="Pfam" id="PF00069">
    <property type="entry name" value="Pkinase"/>
    <property type="match status" value="2"/>
</dbReference>
<keyword evidence="3" id="KW-0808">Transferase</keyword>
<dbReference type="CDD" id="cd14019">
    <property type="entry name" value="STKc_Cdc7"/>
    <property type="match status" value="1"/>
</dbReference>
<keyword evidence="6 7" id="KW-0067">ATP-binding</keyword>
<dbReference type="Proteomes" id="UP001558652">
    <property type="component" value="Unassembled WGS sequence"/>
</dbReference>
<sequence>MFNFQGKVGEGTFSCVYLAIDKSSIEGGRKRSFAVKHLIPTCHPKRIYRELWCMQEMGGVDNIAEIYMCLRNEDCITFIMPYLEHEKFITYVMDMDVRETKLYMKQLLLAVRRVHSFGIIHRDIKPSNFLYNRKKGKFLLVDFGLSQKVDECSESKDHENVDGTGKKRKRDDGIKSLASGEKLFAKPQLPVKKCHCDGKPRICNLCLTRKAQNAPRAGTPGFRPPEVLLKCPHQTTAVDMWAVGVILLSILSGTHPFFRSPDDVTALAEMITMFGSDKIKNVAKKLSVSHLPILICQAGRNIVCSEDRRGLDLKKVCEMSRRAKNLRDSFPDEAFELLYRLLDVDPTTRITAEEALNHPFITSVE</sequence>
<dbReference type="EMBL" id="JBFDAA010000003">
    <property type="protein sequence ID" value="KAL1138645.1"/>
    <property type="molecule type" value="Genomic_DNA"/>
</dbReference>
<evidence type="ECO:0000256" key="8">
    <source>
        <dbReference type="RuleBase" id="RU000304"/>
    </source>
</evidence>
<accession>A0ABD0YRN1</accession>
<evidence type="ECO:0000256" key="3">
    <source>
        <dbReference type="ARBA" id="ARBA00022679"/>
    </source>
</evidence>
<evidence type="ECO:0000256" key="6">
    <source>
        <dbReference type="ARBA" id="ARBA00022840"/>
    </source>
</evidence>
<dbReference type="AlphaFoldDB" id="A0ABD0YRN1"/>
<evidence type="ECO:0000313" key="11">
    <source>
        <dbReference type="Proteomes" id="UP001558652"/>
    </source>
</evidence>
<dbReference type="GO" id="GO:0005524">
    <property type="term" value="F:ATP binding"/>
    <property type="evidence" value="ECO:0007669"/>
    <property type="project" value="UniProtKB-UniRule"/>
</dbReference>
<keyword evidence="2 8" id="KW-0723">Serine/threonine-protein kinase</keyword>
<dbReference type="Gene3D" id="3.30.200.20">
    <property type="entry name" value="Phosphorylase Kinase, domain 1"/>
    <property type="match status" value="1"/>
</dbReference>
<gene>
    <name evidence="10" type="ORF">AAG570_008707</name>
</gene>
<proteinExistence type="inferred from homology"/>
<keyword evidence="11" id="KW-1185">Reference proteome</keyword>
<evidence type="ECO:0000313" key="10">
    <source>
        <dbReference type="EMBL" id="KAL1138645.1"/>
    </source>
</evidence>
<dbReference type="InterPro" id="IPR008271">
    <property type="entry name" value="Ser/Thr_kinase_AS"/>
</dbReference>
<evidence type="ECO:0000256" key="5">
    <source>
        <dbReference type="ARBA" id="ARBA00022777"/>
    </source>
</evidence>
<evidence type="ECO:0000259" key="9">
    <source>
        <dbReference type="PROSITE" id="PS50011"/>
    </source>
</evidence>
<dbReference type="InterPro" id="IPR011009">
    <property type="entry name" value="Kinase-like_dom_sf"/>
</dbReference>
<dbReference type="InterPro" id="IPR017441">
    <property type="entry name" value="Protein_kinase_ATP_BS"/>
</dbReference>
<evidence type="ECO:0000256" key="2">
    <source>
        <dbReference type="ARBA" id="ARBA00022527"/>
    </source>
</evidence>